<dbReference type="SUPFAM" id="SSF55785">
    <property type="entry name" value="PYP-like sensor domain (PAS domain)"/>
    <property type="match status" value="1"/>
</dbReference>
<dbReference type="Pfam" id="PF03924">
    <property type="entry name" value="CHASE"/>
    <property type="match status" value="1"/>
</dbReference>
<evidence type="ECO:0000256" key="6">
    <source>
        <dbReference type="SAM" id="Phobius"/>
    </source>
</evidence>
<evidence type="ECO:0000313" key="10">
    <source>
        <dbReference type="EMBL" id="MDC8784838.1"/>
    </source>
</evidence>
<dbReference type="EC" id="2.7.7.65" evidence="10"/>
<evidence type="ECO:0000256" key="5">
    <source>
        <dbReference type="SAM" id="MobiDB-lite"/>
    </source>
</evidence>
<dbReference type="SMART" id="SM00091">
    <property type="entry name" value="PAS"/>
    <property type="match status" value="1"/>
</dbReference>
<dbReference type="CDD" id="cd01949">
    <property type="entry name" value="GGDEF"/>
    <property type="match status" value="1"/>
</dbReference>
<dbReference type="SMART" id="SM01079">
    <property type="entry name" value="CHASE"/>
    <property type="match status" value="1"/>
</dbReference>
<proteinExistence type="predicted"/>
<feature type="domain" description="GGDEF" evidence="9">
    <location>
        <begin position="516"/>
        <end position="649"/>
    </location>
</feature>
<name>A0ABT5KR30_9BURK</name>
<accession>A0ABT5KR30</accession>
<dbReference type="PANTHER" id="PTHR46663">
    <property type="entry name" value="DIGUANYLATE CYCLASE DGCT-RELATED"/>
    <property type="match status" value="1"/>
</dbReference>
<dbReference type="PROSITE" id="PS50113">
    <property type="entry name" value="PAC"/>
    <property type="match status" value="1"/>
</dbReference>
<keyword evidence="2 6" id="KW-0812">Transmembrane</keyword>
<dbReference type="Gene3D" id="3.30.450.350">
    <property type="entry name" value="CHASE domain"/>
    <property type="match status" value="1"/>
</dbReference>
<dbReference type="GO" id="GO:0052621">
    <property type="term" value="F:diguanylate cyclase activity"/>
    <property type="evidence" value="ECO:0007669"/>
    <property type="project" value="UniProtKB-EC"/>
</dbReference>
<keyword evidence="3 6" id="KW-1133">Transmembrane helix</keyword>
<reference evidence="10 11" key="1">
    <citation type="submission" date="2022-10" db="EMBL/GenBank/DDBJ databases">
        <title>paucibacter sp. hw8 Genome sequencing.</title>
        <authorList>
            <person name="Park S."/>
        </authorList>
    </citation>
    <scope>NUCLEOTIDE SEQUENCE [LARGE SCALE GENOMIC DNA]</scope>
    <source>
        <strain evidence="11">hw8</strain>
    </source>
</reference>
<dbReference type="InterPro" id="IPR000014">
    <property type="entry name" value="PAS"/>
</dbReference>
<dbReference type="NCBIfam" id="TIGR00254">
    <property type="entry name" value="GGDEF"/>
    <property type="match status" value="1"/>
</dbReference>
<dbReference type="Pfam" id="PF08447">
    <property type="entry name" value="PAS_3"/>
    <property type="match status" value="1"/>
</dbReference>
<feature type="region of interest" description="Disordered" evidence="5">
    <location>
        <begin position="636"/>
        <end position="662"/>
    </location>
</feature>
<dbReference type="SMART" id="SM00267">
    <property type="entry name" value="GGDEF"/>
    <property type="match status" value="1"/>
</dbReference>
<dbReference type="CDD" id="cd00130">
    <property type="entry name" value="PAS"/>
    <property type="match status" value="1"/>
</dbReference>
<dbReference type="InterPro" id="IPR029787">
    <property type="entry name" value="Nucleotide_cyclase"/>
</dbReference>
<dbReference type="InterPro" id="IPR052163">
    <property type="entry name" value="DGC-Regulatory_Protein"/>
</dbReference>
<keyword evidence="10" id="KW-0808">Transferase</keyword>
<feature type="domain" description="PAS" evidence="7">
    <location>
        <begin position="352"/>
        <end position="424"/>
    </location>
</feature>
<dbReference type="SUPFAM" id="SSF55073">
    <property type="entry name" value="Nucleotide cyclase"/>
    <property type="match status" value="1"/>
</dbReference>
<dbReference type="Proteomes" id="UP001219862">
    <property type="component" value="Unassembled WGS sequence"/>
</dbReference>
<dbReference type="InterPro" id="IPR013655">
    <property type="entry name" value="PAS_fold_3"/>
</dbReference>
<evidence type="ECO:0000259" key="9">
    <source>
        <dbReference type="PROSITE" id="PS50887"/>
    </source>
</evidence>
<dbReference type="RefSeq" id="WP_273595961.1">
    <property type="nucleotide sequence ID" value="NZ_JAQQXS010000005.1"/>
</dbReference>
<sequence>MNPLLTPEICTKPSGTRLALKPLHVGLPLLVLAISLVLTGGYWRFESQREQALLQQAFESSLHDLAHRFELQMASQRQVLQGLQGFLAAHPQADEGALRLYVQALPQGAEFAGLQGLMIVRAAGQLGPGDSSDGVAPWARAESVWSVGPDVAKQVLIRQSQIRTLLEQARDQGRLLLSDKLYLRALQLGAGDGYLQVLPVYKGGGLPATVPLRREQLQVWVVAPVDTGRLFSSLYAELPEGLNLALYDGQRLQTQSLLFRSAGRGGRDELSDLRQTLHSARKTFSLGGQDWTLVLQAGPQFARIRAADVAWMVPWVGGLLGSLLALLLWMMLTSRERAHALAERMTEALRESEQRWAFALEGAGDGVWEWNVDSGLINCSQRWKAIMGLPPGQEFSSMNQLRAAIHPQDLERVRTEFQHCLDGFTASLVSEYRVAGAGGAAGPWNWVLSRGMVVERDALGQSVRMVGTLSDINLRRQSEERLRFMALHDPLTELANRAHFDERFRFALANARRYQERVGLILLDLDRFKPINDQYGHGVGDQLLQTVAKRIRSAVRETDTVGRIGGDEFVVLLTGAMTAETAQLVVEKIFNQVAMPMELGGVRVEVTCSLGLAMYPRDGLDELSLAKSADEAMYRNKREGRALMGGPQAPQTSQAHPPEQPQ</sequence>
<dbReference type="InterPro" id="IPR043128">
    <property type="entry name" value="Rev_trsase/Diguanyl_cyclase"/>
</dbReference>
<dbReference type="InterPro" id="IPR006189">
    <property type="entry name" value="CHASE_dom"/>
</dbReference>
<keyword evidence="4 6" id="KW-0472">Membrane</keyword>
<feature type="transmembrane region" description="Helical" evidence="6">
    <location>
        <begin position="25"/>
        <end position="45"/>
    </location>
</feature>
<dbReference type="PROSITE" id="PS50112">
    <property type="entry name" value="PAS"/>
    <property type="match status" value="1"/>
</dbReference>
<comment type="subcellular location">
    <subcellularLocation>
        <location evidence="1">Membrane</location>
    </subcellularLocation>
</comment>
<keyword evidence="11" id="KW-1185">Reference proteome</keyword>
<evidence type="ECO:0000256" key="3">
    <source>
        <dbReference type="ARBA" id="ARBA00022989"/>
    </source>
</evidence>
<evidence type="ECO:0000313" key="11">
    <source>
        <dbReference type="Proteomes" id="UP001219862"/>
    </source>
</evidence>
<dbReference type="InterPro" id="IPR000700">
    <property type="entry name" value="PAS-assoc_C"/>
</dbReference>
<dbReference type="InterPro" id="IPR000160">
    <property type="entry name" value="GGDEF_dom"/>
</dbReference>
<dbReference type="Pfam" id="PF00990">
    <property type="entry name" value="GGDEF"/>
    <property type="match status" value="1"/>
</dbReference>
<dbReference type="PANTHER" id="PTHR46663:SF3">
    <property type="entry name" value="SLL0267 PROTEIN"/>
    <property type="match status" value="1"/>
</dbReference>
<evidence type="ECO:0000256" key="4">
    <source>
        <dbReference type="ARBA" id="ARBA00023136"/>
    </source>
</evidence>
<comment type="caution">
    <text evidence="10">The sequence shown here is derived from an EMBL/GenBank/DDBJ whole genome shotgun (WGS) entry which is preliminary data.</text>
</comment>
<dbReference type="EMBL" id="JAQQXS010000005">
    <property type="protein sequence ID" value="MDC8784838.1"/>
    <property type="molecule type" value="Genomic_DNA"/>
</dbReference>
<gene>
    <name evidence="10" type="ORF">PRZ01_06515</name>
</gene>
<dbReference type="InterPro" id="IPR035965">
    <property type="entry name" value="PAS-like_dom_sf"/>
</dbReference>
<evidence type="ECO:0000256" key="2">
    <source>
        <dbReference type="ARBA" id="ARBA00022692"/>
    </source>
</evidence>
<organism evidence="10 11">
    <name type="scientific">Roseateles koreensis</name>
    <dbReference type="NCBI Taxonomy" id="2987526"/>
    <lineage>
        <taxon>Bacteria</taxon>
        <taxon>Pseudomonadati</taxon>
        <taxon>Pseudomonadota</taxon>
        <taxon>Betaproteobacteria</taxon>
        <taxon>Burkholderiales</taxon>
        <taxon>Sphaerotilaceae</taxon>
        <taxon>Roseateles</taxon>
    </lineage>
</organism>
<dbReference type="PROSITE" id="PS50887">
    <property type="entry name" value="GGDEF"/>
    <property type="match status" value="1"/>
</dbReference>
<protein>
    <submittedName>
        <fullName evidence="10">Diguanylate cyclase</fullName>
        <ecNumber evidence="10">2.7.7.65</ecNumber>
    </submittedName>
</protein>
<dbReference type="Gene3D" id="3.30.70.270">
    <property type="match status" value="1"/>
</dbReference>
<evidence type="ECO:0000256" key="1">
    <source>
        <dbReference type="ARBA" id="ARBA00004370"/>
    </source>
</evidence>
<dbReference type="Gene3D" id="3.30.450.20">
    <property type="entry name" value="PAS domain"/>
    <property type="match status" value="1"/>
</dbReference>
<evidence type="ECO:0000259" key="8">
    <source>
        <dbReference type="PROSITE" id="PS50113"/>
    </source>
</evidence>
<keyword evidence="10" id="KW-0548">Nucleotidyltransferase</keyword>
<feature type="transmembrane region" description="Helical" evidence="6">
    <location>
        <begin position="309"/>
        <end position="332"/>
    </location>
</feature>
<feature type="domain" description="PAC" evidence="8">
    <location>
        <begin position="428"/>
        <end position="484"/>
    </location>
</feature>
<dbReference type="InterPro" id="IPR042240">
    <property type="entry name" value="CHASE_sf"/>
</dbReference>
<evidence type="ECO:0000259" key="7">
    <source>
        <dbReference type="PROSITE" id="PS50112"/>
    </source>
</evidence>